<proteinExistence type="predicted"/>
<reference evidence="2 3" key="1">
    <citation type="submission" date="2024-07" db="EMBL/GenBank/DDBJ databases">
        <title>Section-level genome sequencing and comparative genomics of Aspergillus sections Usti and Cavernicolus.</title>
        <authorList>
            <consortium name="Lawrence Berkeley National Laboratory"/>
            <person name="Nybo J.L."/>
            <person name="Vesth T.C."/>
            <person name="Theobald S."/>
            <person name="Frisvad J.C."/>
            <person name="Larsen T.O."/>
            <person name="Kjaerboelling I."/>
            <person name="Rothschild-Mancinelli K."/>
            <person name="Lyhne E.K."/>
            <person name="Kogle M.E."/>
            <person name="Barry K."/>
            <person name="Clum A."/>
            <person name="Na H."/>
            <person name="Ledsgaard L."/>
            <person name="Lin J."/>
            <person name="Lipzen A."/>
            <person name="Kuo A."/>
            <person name="Riley R."/>
            <person name="Mondo S."/>
            <person name="Labutti K."/>
            <person name="Haridas S."/>
            <person name="Pangalinan J."/>
            <person name="Salamov A.A."/>
            <person name="Simmons B.A."/>
            <person name="Magnuson J.K."/>
            <person name="Chen J."/>
            <person name="Drula E."/>
            <person name="Henrissat B."/>
            <person name="Wiebenga A."/>
            <person name="Lubbers R.J."/>
            <person name="Gomes A.C."/>
            <person name="Makela M.R."/>
            <person name="Stajich J."/>
            <person name="Grigoriev I.V."/>
            <person name="Mortensen U.H."/>
            <person name="De Vries R.P."/>
            <person name="Baker S.E."/>
            <person name="Andersen M.R."/>
        </authorList>
    </citation>
    <scope>NUCLEOTIDE SEQUENCE [LARGE SCALE GENOMIC DNA]</scope>
    <source>
        <strain evidence="2 3">CBS 209.92</strain>
    </source>
</reference>
<dbReference type="Pfam" id="PF00583">
    <property type="entry name" value="Acetyltransf_1"/>
    <property type="match status" value="1"/>
</dbReference>
<dbReference type="EMBL" id="JBFTWV010000024">
    <property type="protein sequence ID" value="KAL2796709.1"/>
    <property type="molecule type" value="Genomic_DNA"/>
</dbReference>
<organism evidence="2 3">
    <name type="scientific">Aspergillus keveii</name>
    <dbReference type="NCBI Taxonomy" id="714993"/>
    <lineage>
        <taxon>Eukaryota</taxon>
        <taxon>Fungi</taxon>
        <taxon>Dikarya</taxon>
        <taxon>Ascomycota</taxon>
        <taxon>Pezizomycotina</taxon>
        <taxon>Eurotiomycetes</taxon>
        <taxon>Eurotiomycetidae</taxon>
        <taxon>Eurotiales</taxon>
        <taxon>Aspergillaceae</taxon>
        <taxon>Aspergillus</taxon>
        <taxon>Aspergillus subgen. Nidulantes</taxon>
    </lineage>
</organism>
<keyword evidence="3" id="KW-1185">Reference proteome</keyword>
<sequence length="170" mass="18701">MAAWRPLTLDDITALMTIANKVHTTLPERPEIFAERITLYPSGCLALEQEKDKQLVGYAISHPIRRGEPPELDTLLGDDISIDADAPDAAYYIHDVAVLPEVRGKGYAGICVELLLGNAAAKGFSIVCLVSVYGTGQFWGRYGFKKGDEVGEKLRLELEGYGEDAIYLER</sequence>
<feature type="domain" description="N-acetyltransferase" evidence="1">
    <location>
        <begin position="2"/>
        <end position="170"/>
    </location>
</feature>
<evidence type="ECO:0000313" key="2">
    <source>
        <dbReference type="EMBL" id="KAL2796709.1"/>
    </source>
</evidence>
<dbReference type="Proteomes" id="UP001610563">
    <property type="component" value="Unassembled WGS sequence"/>
</dbReference>
<comment type="caution">
    <text evidence="2">The sequence shown here is derived from an EMBL/GenBank/DDBJ whole genome shotgun (WGS) entry which is preliminary data.</text>
</comment>
<evidence type="ECO:0000259" key="1">
    <source>
        <dbReference type="PROSITE" id="PS51186"/>
    </source>
</evidence>
<dbReference type="PROSITE" id="PS51186">
    <property type="entry name" value="GNAT"/>
    <property type="match status" value="1"/>
</dbReference>
<dbReference type="SUPFAM" id="SSF55729">
    <property type="entry name" value="Acyl-CoA N-acyltransferases (Nat)"/>
    <property type="match status" value="1"/>
</dbReference>
<accession>A0ABR4GDI4</accession>
<dbReference type="InterPro" id="IPR016181">
    <property type="entry name" value="Acyl_CoA_acyltransferase"/>
</dbReference>
<gene>
    <name evidence="2" type="ORF">BJX66DRAFT_299107</name>
</gene>
<name>A0ABR4GDI4_9EURO</name>
<protein>
    <submittedName>
        <fullName evidence="2">Acyl-CoA N-acyltransferase</fullName>
    </submittedName>
</protein>
<dbReference type="InterPro" id="IPR000182">
    <property type="entry name" value="GNAT_dom"/>
</dbReference>
<evidence type="ECO:0000313" key="3">
    <source>
        <dbReference type="Proteomes" id="UP001610563"/>
    </source>
</evidence>
<dbReference type="Gene3D" id="3.40.630.30">
    <property type="match status" value="1"/>
</dbReference>
<dbReference type="CDD" id="cd04301">
    <property type="entry name" value="NAT_SF"/>
    <property type="match status" value="1"/>
</dbReference>